<feature type="active site" description="Nucleophile" evidence="9">
    <location>
        <position position="267"/>
    </location>
</feature>
<name>A0A1H9DW62_9GAMM</name>
<dbReference type="Gene3D" id="3.40.50.720">
    <property type="entry name" value="NAD(P)-binding Rossmann-like Domain"/>
    <property type="match status" value="2"/>
</dbReference>
<dbReference type="GO" id="GO:0006065">
    <property type="term" value="P:UDP-glucuronate biosynthetic process"/>
    <property type="evidence" value="ECO:0007669"/>
    <property type="project" value="UniProtKB-UniPathway"/>
</dbReference>
<dbReference type="SMART" id="SM00984">
    <property type="entry name" value="UDPG_MGDP_dh_C"/>
    <property type="match status" value="1"/>
</dbReference>
<feature type="binding site" evidence="11">
    <location>
        <position position="30"/>
    </location>
    <ligand>
        <name>NAD(+)</name>
        <dbReference type="ChEBI" id="CHEBI:57540"/>
    </ligand>
</feature>
<dbReference type="InterPro" id="IPR014027">
    <property type="entry name" value="UDP-Glc/GDP-Man_DH_C"/>
</dbReference>
<evidence type="ECO:0000256" key="4">
    <source>
        <dbReference type="ARBA" id="ARBA00015132"/>
    </source>
</evidence>
<dbReference type="AlphaFoldDB" id="A0A1H9DW62"/>
<dbReference type="PANTHER" id="PTHR43750:SF3">
    <property type="entry name" value="UDP-GLUCOSE 6-DEHYDROGENASE TUAD"/>
    <property type="match status" value="1"/>
</dbReference>
<accession>A0A1H9DW62</accession>
<dbReference type="RefSeq" id="WP_090620242.1">
    <property type="nucleotide sequence ID" value="NZ_FOFJ01000007.1"/>
</dbReference>
<dbReference type="UniPathway" id="UPA00038">
    <property type="reaction ID" value="UER00491"/>
</dbReference>
<protein>
    <recommendedName>
        <fullName evidence="4 8">UDP-glucose 6-dehydrogenase</fullName>
        <ecNumber evidence="3 8">1.1.1.22</ecNumber>
    </recommendedName>
</protein>
<dbReference type="NCBIfam" id="TIGR03026">
    <property type="entry name" value="NDP-sugDHase"/>
    <property type="match status" value="1"/>
</dbReference>
<dbReference type="InterPro" id="IPR036291">
    <property type="entry name" value="NAD(P)-bd_dom_sf"/>
</dbReference>
<feature type="binding site" evidence="10">
    <location>
        <begin position="256"/>
        <end position="260"/>
    </location>
    <ligand>
        <name>substrate</name>
    </ligand>
</feature>
<sequence>MDVSVFGTGYVGLVQAAALADVGHRVLCVDIDEVKIKQLQRAVPPIQEPGLSAMIDDNLREGRLFFSTQASDAVIHGQLIFIAVGTPSDEDGSADLRHVLGVTREIASHMQADCTLVIKSTVPVGTASQVEAVARAELDRLGKDRLAVRVVSNPEFLKEGSAVNDCVRPDRIIVGSDDELARAQLAELYAPFCRSRDKLIFMDNRSAELTKYAANAMLATRISLMNELANLAERLGADIEAVRRGIGSDPRIGYHFIYPGCGFGGSCFPKDLRALLHTASASGQPLRLLQSVQDVNETQRLVLFHKLQKLYPEGLAGKAIALWGLAFKPNTDDMREAPSRYLMEALWHAGATVRAFDPEAMSECRRLYGYRDDLVLCATRDDTLQDTDALVICTEWKAFRVVDFELLAHQLRDRLIVDGRNLYSPQQAAAAGLRYLGIGLPYVDPQGGAQ</sequence>
<evidence type="ECO:0000256" key="9">
    <source>
        <dbReference type="PIRSR" id="PIRSR500134-1"/>
    </source>
</evidence>
<evidence type="ECO:0000256" key="5">
    <source>
        <dbReference type="ARBA" id="ARBA00023002"/>
    </source>
</evidence>
<evidence type="ECO:0000256" key="3">
    <source>
        <dbReference type="ARBA" id="ARBA00012954"/>
    </source>
</evidence>
<keyword evidence="6 8" id="KW-0520">NAD</keyword>
<keyword evidence="5 8" id="KW-0560">Oxidoreductase</keyword>
<feature type="binding site" evidence="11">
    <location>
        <position position="121"/>
    </location>
    <ligand>
        <name>NAD(+)</name>
        <dbReference type="ChEBI" id="CHEBI:57540"/>
    </ligand>
</feature>
<feature type="binding site" evidence="10">
    <location>
        <begin position="156"/>
        <end position="159"/>
    </location>
    <ligand>
        <name>substrate</name>
    </ligand>
</feature>
<evidence type="ECO:0000256" key="2">
    <source>
        <dbReference type="ARBA" id="ARBA00006601"/>
    </source>
</evidence>
<dbReference type="EC" id="1.1.1.22" evidence="3 8"/>
<evidence type="ECO:0000256" key="6">
    <source>
        <dbReference type="ARBA" id="ARBA00023027"/>
    </source>
</evidence>
<gene>
    <name evidence="13" type="ORF">SAMN04244573_01142</name>
</gene>
<feature type="binding site" evidence="11">
    <location>
        <position position="35"/>
    </location>
    <ligand>
        <name>NAD(+)</name>
        <dbReference type="ChEBI" id="CHEBI:57540"/>
    </ligand>
</feature>
<evidence type="ECO:0000256" key="11">
    <source>
        <dbReference type="PIRSR" id="PIRSR500134-3"/>
    </source>
</evidence>
<dbReference type="Pfam" id="PF00984">
    <property type="entry name" value="UDPG_MGDP_dh"/>
    <property type="match status" value="1"/>
</dbReference>
<dbReference type="GO" id="GO:0000271">
    <property type="term" value="P:polysaccharide biosynthetic process"/>
    <property type="evidence" value="ECO:0007669"/>
    <property type="project" value="InterPro"/>
</dbReference>
<dbReference type="Pfam" id="PF03720">
    <property type="entry name" value="UDPG_MGDP_dh_C"/>
    <property type="match status" value="1"/>
</dbReference>
<reference evidence="13 14" key="1">
    <citation type="submission" date="2016-10" db="EMBL/GenBank/DDBJ databases">
        <authorList>
            <person name="de Groot N.N."/>
        </authorList>
    </citation>
    <scope>NUCLEOTIDE SEQUENCE [LARGE SCALE GENOMIC DNA]</scope>
    <source>
        <strain evidence="13 14">DSM 378</strain>
    </source>
</reference>
<evidence type="ECO:0000256" key="8">
    <source>
        <dbReference type="PIRNR" id="PIRNR000124"/>
    </source>
</evidence>
<dbReference type="Gene3D" id="1.20.5.100">
    <property type="entry name" value="Cytochrome c1, transmembrane anchor, C-terminal"/>
    <property type="match status" value="1"/>
</dbReference>
<dbReference type="InterPro" id="IPR036220">
    <property type="entry name" value="UDP-Glc/GDP-Man_DH_C_sf"/>
</dbReference>
<comment type="similarity">
    <text evidence="2 8">Belongs to the UDP-glucose/GDP-mannose dehydrogenase family.</text>
</comment>
<comment type="catalytic activity">
    <reaction evidence="7 8">
        <text>UDP-alpha-D-glucose + 2 NAD(+) + H2O = UDP-alpha-D-glucuronate + 2 NADH + 3 H(+)</text>
        <dbReference type="Rhea" id="RHEA:23596"/>
        <dbReference type="ChEBI" id="CHEBI:15377"/>
        <dbReference type="ChEBI" id="CHEBI:15378"/>
        <dbReference type="ChEBI" id="CHEBI:57540"/>
        <dbReference type="ChEBI" id="CHEBI:57945"/>
        <dbReference type="ChEBI" id="CHEBI:58052"/>
        <dbReference type="ChEBI" id="CHEBI:58885"/>
        <dbReference type="EC" id="1.1.1.22"/>
    </reaction>
</comment>
<feature type="binding site" evidence="10">
    <location>
        <position position="211"/>
    </location>
    <ligand>
        <name>substrate</name>
    </ligand>
</feature>
<organism evidence="13 14">
    <name type="scientific">Azotobacter beijerinckii</name>
    <dbReference type="NCBI Taxonomy" id="170623"/>
    <lineage>
        <taxon>Bacteria</taxon>
        <taxon>Pseudomonadati</taxon>
        <taxon>Pseudomonadota</taxon>
        <taxon>Gammaproteobacteria</taxon>
        <taxon>Pseudomonadales</taxon>
        <taxon>Pseudomonadaceae</taxon>
        <taxon>Azotobacter</taxon>
    </lineage>
</organism>
<dbReference type="PIRSF" id="PIRSF500134">
    <property type="entry name" value="UDPglc_DH_bac"/>
    <property type="match status" value="1"/>
</dbReference>
<evidence type="ECO:0000256" key="7">
    <source>
        <dbReference type="ARBA" id="ARBA00047473"/>
    </source>
</evidence>
<evidence type="ECO:0000256" key="1">
    <source>
        <dbReference type="ARBA" id="ARBA00004701"/>
    </source>
</evidence>
<feature type="binding site" evidence="11">
    <location>
        <position position="86"/>
    </location>
    <ligand>
        <name>NAD(+)</name>
        <dbReference type="ChEBI" id="CHEBI:57540"/>
    </ligand>
</feature>
<evidence type="ECO:0000256" key="10">
    <source>
        <dbReference type="PIRSR" id="PIRSR500134-2"/>
    </source>
</evidence>
<dbReference type="GO" id="GO:0051287">
    <property type="term" value="F:NAD binding"/>
    <property type="evidence" value="ECO:0007669"/>
    <property type="project" value="InterPro"/>
</dbReference>
<evidence type="ECO:0000313" key="14">
    <source>
        <dbReference type="Proteomes" id="UP000199267"/>
    </source>
</evidence>
<feature type="binding site" evidence="10">
    <location>
        <position position="328"/>
    </location>
    <ligand>
        <name>substrate</name>
    </ligand>
</feature>
<dbReference type="InterPro" id="IPR008927">
    <property type="entry name" value="6-PGluconate_DH-like_C_sf"/>
</dbReference>
<feature type="binding site" evidence="11">
    <location>
        <position position="270"/>
    </location>
    <ligand>
        <name>NAD(+)</name>
        <dbReference type="ChEBI" id="CHEBI:57540"/>
    </ligand>
</feature>
<dbReference type="EMBL" id="FOFJ01000007">
    <property type="protein sequence ID" value="SEQ17730.1"/>
    <property type="molecule type" value="Genomic_DNA"/>
</dbReference>
<dbReference type="SUPFAM" id="SSF48179">
    <property type="entry name" value="6-phosphogluconate dehydrogenase C-terminal domain-like"/>
    <property type="match status" value="1"/>
</dbReference>
<feature type="binding site" evidence="11">
    <location>
        <position position="335"/>
    </location>
    <ligand>
        <name>NAD(+)</name>
        <dbReference type="ChEBI" id="CHEBI:57540"/>
    </ligand>
</feature>
<evidence type="ECO:0000259" key="12">
    <source>
        <dbReference type="SMART" id="SM00984"/>
    </source>
</evidence>
<dbReference type="SUPFAM" id="SSF52413">
    <property type="entry name" value="UDP-glucose/GDP-mannose dehydrogenase C-terminal domain"/>
    <property type="match status" value="1"/>
</dbReference>
<feature type="binding site" evidence="11">
    <location>
        <position position="159"/>
    </location>
    <ligand>
        <name>NAD(+)</name>
        <dbReference type="ChEBI" id="CHEBI:57540"/>
    </ligand>
</feature>
<dbReference type="GO" id="GO:0003979">
    <property type="term" value="F:UDP-glucose 6-dehydrogenase activity"/>
    <property type="evidence" value="ECO:0007669"/>
    <property type="project" value="UniProtKB-EC"/>
</dbReference>
<dbReference type="InterPro" id="IPR001732">
    <property type="entry name" value="UDP-Glc/GDP-Man_DH_N"/>
</dbReference>
<proteinExistence type="inferred from homology"/>
<dbReference type="Proteomes" id="UP000199267">
    <property type="component" value="Unassembled WGS sequence"/>
</dbReference>
<dbReference type="InterPro" id="IPR017476">
    <property type="entry name" value="UDP-Glc/GDP-Man"/>
</dbReference>
<comment type="pathway">
    <text evidence="1">Nucleotide-sugar biosynthesis; UDP-alpha-D-glucuronate biosynthesis; UDP-alpha-D-glucuronate from UDP-alpha-D-glucose: step 1/1.</text>
</comment>
<dbReference type="Pfam" id="PF03721">
    <property type="entry name" value="UDPG_MGDP_dh_N"/>
    <property type="match status" value="1"/>
</dbReference>
<dbReference type="InterPro" id="IPR014026">
    <property type="entry name" value="UDP-Glc/GDP-Man_DH_dimer"/>
</dbReference>
<dbReference type="PIRSF" id="PIRSF000124">
    <property type="entry name" value="UDPglc_GDPman_dh"/>
    <property type="match status" value="1"/>
</dbReference>
<dbReference type="SUPFAM" id="SSF51735">
    <property type="entry name" value="NAD(P)-binding Rossmann-fold domains"/>
    <property type="match status" value="1"/>
</dbReference>
<evidence type="ECO:0000313" key="13">
    <source>
        <dbReference type="EMBL" id="SEQ17730.1"/>
    </source>
</evidence>
<feature type="domain" description="UDP-glucose/GDP-mannose dehydrogenase C-terminal" evidence="12">
    <location>
        <begin position="321"/>
        <end position="425"/>
    </location>
</feature>
<dbReference type="PANTHER" id="PTHR43750">
    <property type="entry name" value="UDP-GLUCOSE 6-DEHYDROGENASE TUAD"/>
    <property type="match status" value="1"/>
</dbReference>
<dbReference type="InterPro" id="IPR028357">
    <property type="entry name" value="UDPglc_DH_bac"/>
</dbReference>
<feature type="binding site" evidence="10">
    <location>
        <position position="264"/>
    </location>
    <ligand>
        <name>substrate</name>
    </ligand>
</feature>